<comment type="caution">
    <text evidence="2">The sequence shown here is derived from an EMBL/GenBank/DDBJ whole genome shotgun (WGS) entry which is preliminary data.</text>
</comment>
<gene>
    <name evidence="2" type="ORF">EAE97_009655</name>
</gene>
<proteinExistence type="predicted"/>
<organism evidence="2 3">
    <name type="scientific">Botrytis byssoidea</name>
    <dbReference type="NCBI Taxonomy" id="139641"/>
    <lineage>
        <taxon>Eukaryota</taxon>
        <taxon>Fungi</taxon>
        <taxon>Dikarya</taxon>
        <taxon>Ascomycota</taxon>
        <taxon>Pezizomycotina</taxon>
        <taxon>Leotiomycetes</taxon>
        <taxon>Helotiales</taxon>
        <taxon>Sclerotiniaceae</taxon>
        <taxon>Botrytis</taxon>
    </lineage>
</organism>
<keyword evidence="3" id="KW-1185">Reference proteome</keyword>
<dbReference type="RefSeq" id="XP_038728876.1">
    <property type="nucleotide sequence ID" value="XM_038880170.1"/>
</dbReference>
<dbReference type="AlphaFoldDB" id="A0A9P5I1D0"/>
<evidence type="ECO:0000313" key="2">
    <source>
        <dbReference type="EMBL" id="KAF7928813.1"/>
    </source>
</evidence>
<evidence type="ECO:0000256" key="1">
    <source>
        <dbReference type="SAM" id="MobiDB-lite"/>
    </source>
</evidence>
<name>A0A9P5I1D0_9HELO</name>
<sequence>MLSRGTPNRQSRKYDVHPGLHSSNVMIDPERAGEIRQQGFLLFMPSQLPFASHGSLQYLEDTLFLENMPVEFSSLKQAPLYFEFLNRRVLNWYTDCNYQCPGERDHPTEVDRRCPNTKPTIYSEDVLAYIAATDRWSRAFTYIF</sequence>
<protein>
    <submittedName>
        <fullName evidence="2">Uncharacterized protein</fullName>
    </submittedName>
</protein>
<dbReference type="EMBL" id="RCSW01000023">
    <property type="protein sequence ID" value="KAF7928813.1"/>
    <property type="molecule type" value="Genomic_DNA"/>
</dbReference>
<dbReference type="GeneID" id="62153243"/>
<dbReference type="Proteomes" id="UP000710849">
    <property type="component" value="Unassembled WGS sequence"/>
</dbReference>
<accession>A0A9P5I1D0</accession>
<feature type="region of interest" description="Disordered" evidence="1">
    <location>
        <begin position="1"/>
        <end position="20"/>
    </location>
</feature>
<evidence type="ECO:0000313" key="3">
    <source>
        <dbReference type="Proteomes" id="UP000710849"/>
    </source>
</evidence>
<reference evidence="2 3" key="1">
    <citation type="journal article" date="2020" name="Genome Biol. Evol.">
        <title>Comparative genomics of Sclerotiniaceae.</title>
        <authorList>
            <person name="Valero Jimenez C.A."/>
            <person name="Steentjes M."/>
            <person name="Scholten O.E."/>
            <person name="Van Kan J.A.L."/>
        </authorList>
    </citation>
    <scope>NUCLEOTIDE SEQUENCE [LARGE SCALE GENOMIC DNA]</scope>
    <source>
        <strain evidence="2 3">MUCL 94</strain>
    </source>
</reference>